<gene>
    <name evidence="3" type="ORF">DIS24_g9051</name>
</gene>
<dbReference type="Proteomes" id="UP001175001">
    <property type="component" value="Unassembled WGS sequence"/>
</dbReference>
<feature type="compositionally biased region" description="Basic and acidic residues" evidence="1">
    <location>
        <begin position="608"/>
        <end position="621"/>
    </location>
</feature>
<feature type="compositionally biased region" description="Polar residues" evidence="1">
    <location>
        <begin position="242"/>
        <end position="279"/>
    </location>
</feature>
<protein>
    <recommendedName>
        <fullName evidence="2">Hpc2-related domain-containing protein</fullName>
    </recommendedName>
</protein>
<dbReference type="Pfam" id="PF08729">
    <property type="entry name" value="HUN"/>
    <property type="match status" value="1"/>
</dbReference>
<feature type="compositionally biased region" description="Low complexity" evidence="1">
    <location>
        <begin position="116"/>
        <end position="133"/>
    </location>
</feature>
<sequence>MSSSSPDDLSTPPGSPDIDPSGASAANSNGHGSTIHVLGGAAPPPAPTSAAKFNNTTTTSAPATAAPKKPRKKREPAAAANANANGEEKPKRAPRTRAPKDPNAPPPQRKKRKTAAETAAAAAATAPAPAPAHAPEDKPAPPPPPPPQQQQHQPSVSRQPKITDLVGTIPAAPSPHIAPSNPEPIPNPAVAHVVAATTPNPRPASSGQLYDPIRSSTVPVTQNHHSSSLPPVSPPARVVNRASASPSINSLIDPPSITNQTHLTQQNRFQPPMSVTSAPASPAPIQSKPNPFGPPSETTQMSKPPPMNATPMEGIEHHQQLPPSTHQQQQPTQSPYPPAQLQQPPQSQPQMQPNLQPVPAPKKAESAGSSGAPTPPAPQKSKPKEAAPPPPLPGGSGLLSSVPFVGTASGKGSSTEGTNIWLTFPLKGQTNVTINFAREVEKKYGFAALHPRVAAARERRRQMAAAAAALERGSGAASADDMSVDLSEPESNVEMGGMEDDLTQEGKKRQRKKKVEDYDKDDDFIDDTELAWEQSALMAKDGFFVYSGPLLTEGEKPTVERSDGSVARGRGRGRGRGGATRGDTATSKARGGGRGSRGGLTTRKPRVTKADRAMMEAEKLEREKMAANLAAKPVAPYPGTVS</sequence>
<comment type="caution">
    <text evidence="3">The sequence shown here is derived from an EMBL/GenBank/DDBJ whole genome shotgun (WGS) entry which is preliminary data.</text>
</comment>
<feature type="compositionally biased region" description="Low complexity" evidence="1">
    <location>
        <begin position="169"/>
        <end position="180"/>
    </location>
</feature>
<feature type="compositionally biased region" description="Polar residues" evidence="1">
    <location>
        <begin position="203"/>
        <end position="225"/>
    </location>
</feature>
<proteinExistence type="predicted"/>
<feature type="compositionally biased region" description="Low complexity" evidence="1">
    <location>
        <begin position="48"/>
        <end position="67"/>
    </location>
</feature>
<feature type="region of interest" description="Disordered" evidence="1">
    <location>
        <begin position="1"/>
        <end position="419"/>
    </location>
</feature>
<feature type="compositionally biased region" description="Low complexity" evidence="1">
    <location>
        <begin position="320"/>
        <end position="357"/>
    </location>
</feature>
<evidence type="ECO:0000259" key="2">
    <source>
        <dbReference type="Pfam" id="PF08729"/>
    </source>
</evidence>
<feature type="compositionally biased region" description="Basic and acidic residues" evidence="1">
    <location>
        <begin position="553"/>
        <end position="563"/>
    </location>
</feature>
<evidence type="ECO:0000313" key="4">
    <source>
        <dbReference type="Proteomes" id="UP001175001"/>
    </source>
</evidence>
<organism evidence="3 4">
    <name type="scientific">Lasiodiplodia hormozganensis</name>
    <dbReference type="NCBI Taxonomy" id="869390"/>
    <lineage>
        <taxon>Eukaryota</taxon>
        <taxon>Fungi</taxon>
        <taxon>Dikarya</taxon>
        <taxon>Ascomycota</taxon>
        <taxon>Pezizomycotina</taxon>
        <taxon>Dothideomycetes</taxon>
        <taxon>Dothideomycetes incertae sedis</taxon>
        <taxon>Botryosphaeriales</taxon>
        <taxon>Botryosphaeriaceae</taxon>
        <taxon>Lasiodiplodia</taxon>
    </lineage>
</organism>
<dbReference type="EMBL" id="JAUJDW010000074">
    <property type="protein sequence ID" value="KAK0642417.1"/>
    <property type="molecule type" value="Genomic_DNA"/>
</dbReference>
<reference evidence="3" key="1">
    <citation type="submission" date="2023-06" db="EMBL/GenBank/DDBJ databases">
        <title>Multi-omics analyses reveal the molecular pathogenesis toolkit of Lasiodiplodia hormozganensis, a cross-kingdom pathogen.</title>
        <authorList>
            <person name="Felix C."/>
            <person name="Meneses R."/>
            <person name="Goncalves M.F.M."/>
            <person name="Tilleman L."/>
            <person name="Duarte A.S."/>
            <person name="Jorrin-Novo J.V."/>
            <person name="Van De Peer Y."/>
            <person name="Deforce D."/>
            <person name="Van Nieuwerburgh F."/>
            <person name="Esteves A.C."/>
            <person name="Alves A."/>
        </authorList>
    </citation>
    <scope>NUCLEOTIDE SEQUENCE</scope>
    <source>
        <strain evidence="3">CBS 339.90</strain>
    </source>
</reference>
<feature type="region of interest" description="Disordered" evidence="1">
    <location>
        <begin position="471"/>
        <end position="516"/>
    </location>
</feature>
<feature type="compositionally biased region" description="Polar residues" evidence="1">
    <location>
        <begin position="410"/>
        <end position="419"/>
    </location>
</feature>
<feature type="domain" description="Hpc2-related" evidence="2">
    <location>
        <begin position="507"/>
        <end position="550"/>
    </location>
</feature>
<dbReference type="InterPro" id="IPR014840">
    <property type="entry name" value="HRD"/>
</dbReference>
<evidence type="ECO:0000256" key="1">
    <source>
        <dbReference type="SAM" id="MobiDB-lite"/>
    </source>
</evidence>
<evidence type="ECO:0000313" key="3">
    <source>
        <dbReference type="EMBL" id="KAK0642417.1"/>
    </source>
</evidence>
<accession>A0AA39XZY6</accession>
<name>A0AA39XZY6_9PEZI</name>
<keyword evidence="4" id="KW-1185">Reference proteome</keyword>
<feature type="region of interest" description="Disordered" evidence="1">
    <location>
        <begin position="550"/>
        <end position="621"/>
    </location>
</feature>
<feature type="compositionally biased region" description="Low complexity" evidence="1">
    <location>
        <begin position="188"/>
        <end position="199"/>
    </location>
</feature>
<feature type="compositionally biased region" description="Low complexity" evidence="1">
    <location>
        <begin position="1"/>
        <end position="12"/>
    </location>
</feature>
<dbReference type="AlphaFoldDB" id="A0AA39XZY6"/>